<keyword evidence="2" id="KW-0732">Signal</keyword>
<name>A0A7M7J651_VARDE</name>
<evidence type="ECO:0000256" key="2">
    <source>
        <dbReference type="SAM" id="SignalP"/>
    </source>
</evidence>
<evidence type="ECO:0000313" key="3">
    <source>
        <dbReference type="EnsemblMetazoa" id="XP_022647390"/>
    </source>
</evidence>
<feature type="compositionally biased region" description="Polar residues" evidence="1">
    <location>
        <begin position="389"/>
        <end position="405"/>
    </location>
</feature>
<dbReference type="GeneID" id="111244474"/>
<feature type="compositionally biased region" description="Pro residues" evidence="1">
    <location>
        <begin position="368"/>
        <end position="382"/>
    </location>
</feature>
<feature type="region of interest" description="Disordered" evidence="1">
    <location>
        <begin position="287"/>
        <end position="417"/>
    </location>
</feature>
<dbReference type="OrthoDB" id="6515113at2759"/>
<sequence length="479" mass="54601">MRQLFVASVALLVVQEALSYGTVRRRQKQPYLPPPPPPQDRISTQYYPASHNCSSLQNFRSTDVHHILHDAQHSAREQAHSHVTHHVAPVVRTHVHHHPPIEVLRTTKTIYQPPDIVHRTVDYEHHDHVTTHYPGSTQAHTHTDYYPAKTARTHTQSVDDKVSTNRKATEAFYDDTRYDHHHHHDTQAHFGRVPTGNAIVTSYFNFPGSGRSDNAFQAPAPPGKIDYRPARAYNTPAYSPLQAQSIEDGDDDDVPQPAPTVKQKPHLPVYERISSSVHSRTTHVPYYTGKVPETKSPTKVFPLPPSTRPSDSVIPPRYPMASFISANRRRPEPLQLNEKEIELREKSRESKEENDDKNGSAIKKNPPLYKPSPIPRSFPFPEPARQHVQDTGTQTNPHPQNLNQQTERDPNKLPQNLNHTEEDLLRPTTDLFNKHIPGKEFNSSEQDLKSATQERSNFVSPSRYSLEQVPTASLRYHNF</sequence>
<dbReference type="EnsemblMetazoa" id="XM_022791655">
    <property type="protein sequence ID" value="XP_022647390"/>
    <property type="gene ID" value="LOC111244474"/>
</dbReference>
<feature type="region of interest" description="Disordered" evidence="1">
    <location>
        <begin position="434"/>
        <end position="462"/>
    </location>
</feature>
<protein>
    <submittedName>
        <fullName evidence="3">Uncharacterized protein</fullName>
    </submittedName>
</protein>
<dbReference type="AlphaFoldDB" id="A0A7M7J651"/>
<evidence type="ECO:0000313" key="4">
    <source>
        <dbReference type="Proteomes" id="UP000594260"/>
    </source>
</evidence>
<feature type="region of interest" description="Disordered" evidence="1">
    <location>
        <begin position="243"/>
        <end position="262"/>
    </location>
</feature>
<dbReference type="Proteomes" id="UP000594260">
    <property type="component" value="Unplaced"/>
</dbReference>
<dbReference type="InParanoid" id="A0A7M7J651"/>
<feature type="compositionally biased region" description="Polar residues" evidence="1">
    <location>
        <begin position="441"/>
        <end position="462"/>
    </location>
</feature>
<feature type="chain" id="PRO_5029655492" evidence="2">
    <location>
        <begin position="20"/>
        <end position="479"/>
    </location>
</feature>
<organism evidence="3 4">
    <name type="scientific">Varroa destructor</name>
    <name type="common">Honeybee mite</name>
    <dbReference type="NCBI Taxonomy" id="109461"/>
    <lineage>
        <taxon>Eukaryota</taxon>
        <taxon>Metazoa</taxon>
        <taxon>Ecdysozoa</taxon>
        <taxon>Arthropoda</taxon>
        <taxon>Chelicerata</taxon>
        <taxon>Arachnida</taxon>
        <taxon>Acari</taxon>
        <taxon>Parasitiformes</taxon>
        <taxon>Mesostigmata</taxon>
        <taxon>Gamasina</taxon>
        <taxon>Dermanyssoidea</taxon>
        <taxon>Varroidae</taxon>
        <taxon>Varroa</taxon>
    </lineage>
</organism>
<reference evidence="3" key="1">
    <citation type="submission" date="2021-01" db="UniProtKB">
        <authorList>
            <consortium name="EnsemblMetazoa"/>
        </authorList>
    </citation>
    <scope>IDENTIFICATION</scope>
</reference>
<feature type="compositionally biased region" description="Basic and acidic residues" evidence="1">
    <location>
        <begin position="329"/>
        <end position="358"/>
    </location>
</feature>
<accession>A0A7M7J651</accession>
<keyword evidence="4" id="KW-1185">Reference proteome</keyword>
<dbReference type="KEGG" id="vde:111244474"/>
<dbReference type="RefSeq" id="XP_022647390.1">
    <property type="nucleotide sequence ID" value="XM_022791655.1"/>
</dbReference>
<feature type="signal peptide" evidence="2">
    <location>
        <begin position="1"/>
        <end position="19"/>
    </location>
</feature>
<evidence type="ECO:0000256" key="1">
    <source>
        <dbReference type="SAM" id="MobiDB-lite"/>
    </source>
</evidence>
<proteinExistence type="predicted"/>